<gene>
    <name evidence="1" type="primary">Acey_s0261.g537</name>
    <name evidence="1" type="ORF">Y032_0261g537</name>
</gene>
<protein>
    <submittedName>
        <fullName evidence="1">Uncharacterized protein</fullName>
    </submittedName>
</protein>
<reference evidence="2" key="1">
    <citation type="journal article" date="2015" name="Nat. Genet.">
        <title>The genome and transcriptome of the zoonotic hookworm Ancylostoma ceylanicum identify infection-specific gene families.</title>
        <authorList>
            <person name="Schwarz E.M."/>
            <person name="Hu Y."/>
            <person name="Antoshechkin I."/>
            <person name="Miller M.M."/>
            <person name="Sternberg P.W."/>
            <person name="Aroian R.V."/>
        </authorList>
    </citation>
    <scope>NUCLEOTIDE SEQUENCE</scope>
    <source>
        <strain evidence="2">HY135</strain>
    </source>
</reference>
<keyword evidence="2" id="KW-1185">Reference proteome</keyword>
<comment type="caution">
    <text evidence="1">The sequence shown here is derived from an EMBL/GenBank/DDBJ whole genome shotgun (WGS) entry which is preliminary data.</text>
</comment>
<evidence type="ECO:0000313" key="1">
    <source>
        <dbReference type="EMBL" id="EYB87488.1"/>
    </source>
</evidence>
<organism evidence="1 2">
    <name type="scientific">Ancylostoma ceylanicum</name>
    <dbReference type="NCBI Taxonomy" id="53326"/>
    <lineage>
        <taxon>Eukaryota</taxon>
        <taxon>Metazoa</taxon>
        <taxon>Ecdysozoa</taxon>
        <taxon>Nematoda</taxon>
        <taxon>Chromadorea</taxon>
        <taxon>Rhabditida</taxon>
        <taxon>Rhabditina</taxon>
        <taxon>Rhabditomorpha</taxon>
        <taxon>Strongyloidea</taxon>
        <taxon>Ancylostomatidae</taxon>
        <taxon>Ancylostomatinae</taxon>
        <taxon>Ancylostoma</taxon>
    </lineage>
</organism>
<name>A0A016S9X8_9BILA</name>
<proteinExistence type="predicted"/>
<evidence type="ECO:0000313" key="2">
    <source>
        <dbReference type="Proteomes" id="UP000024635"/>
    </source>
</evidence>
<dbReference type="EMBL" id="JARK01001597">
    <property type="protein sequence ID" value="EYB87488.1"/>
    <property type="molecule type" value="Genomic_DNA"/>
</dbReference>
<dbReference type="AlphaFoldDB" id="A0A016S9X8"/>
<dbReference type="Proteomes" id="UP000024635">
    <property type="component" value="Unassembled WGS sequence"/>
</dbReference>
<sequence length="371" mass="41465">MATYLARFVWQPRKRVCQLARQTNSAKCLAKQDVPPNGSSYEPCQIGRHTNLAKLVAIQTLPNGSSCKPCQMGRHANLAKWVAIQTWPNGLPNLAKCVFMEALIIASSYELFIFALEISTGVDQIQDVPRIWATAPPTSIDAMHDRKWLLRLTRIGQRRAFLDVVGIRWTQATAHYDARSAEDRGDILDQKPWIALVAAGNPSPLCATVLQCSHQTWVTEPTHPLETRSVVCAFPEKWVANIVSRYLSCQTPGKCVANILSRHLSCQTPGKCVANVLSRHLSCQTPGKCVANILSRHLSCQTPGPVRSNPPKVLQRLSPGSKRWYNLLVTSRLLRVLDNLTLHIMRLINYECSFETKAKFVKKAITQQLNV</sequence>
<accession>A0A016S9X8</accession>